<keyword evidence="4" id="KW-1185">Reference proteome</keyword>
<evidence type="ECO:0000256" key="1">
    <source>
        <dbReference type="SAM" id="MobiDB-lite"/>
    </source>
</evidence>
<dbReference type="AlphaFoldDB" id="A0AAD4IGL4"/>
<feature type="chain" id="PRO_5042209759" evidence="2">
    <location>
        <begin position="16"/>
        <end position="108"/>
    </location>
</feature>
<proteinExistence type="predicted"/>
<evidence type="ECO:0000313" key="4">
    <source>
        <dbReference type="Proteomes" id="UP001199106"/>
    </source>
</evidence>
<sequence>MASSFVGLSVAVTLQSPPVAVVVGVVSGVDQSMATLTLQDVFFPNTGHRVPSCNVEGSIITDIKVTPSAPAPPRLERPAYPRYPENHVQHPPPHTGRQAIPPIGALAW</sequence>
<feature type="region of interest" description="Disordered" evidence="1">
    <location>
        <begin position="66"/>
        <end position="108"/>
    </location>
</feature>
<evidence type="ECO:0000313" key="3">
    <source>
        <dbReference type="EMBL" id="KAG9194105.1"/>
    </source>
</evidence>
<accession>A0AAD4IGL4</accession>
<protein>
    <submittedName>
        <fullName evidence="3">Uncharacterized protein</fullName>
    </submittedName>
</protein>
<gene>
    <name evidence="3" type="ORF">G6011_04140</name>
</gene>
<evidence type="ECO:0000256" key="2">
    <source>
        <dbReference type="SAM" id="SignalP"/>
    </source>
</evidence>
<dbReference type="EMBL" id="JAANER010000002">
    <property type="protein sequence ID" value="KAG9194105.1"/>
    <property type="molecule type" value="Genomic_DNA"/>
</dbReference>
<comment type="caution">
    <text evidence="3">The sequence shown here is derived from an EMBL/GenBank/DDBJ whole genome shotgun (WGS) entry which is preliminary data.</text>
</comment>
<name>A0AAD4IGL4_9PLEO</name>
<feature type="signal peptide" evidence="2">
    <location>
        <begin position="1"/>
        <end position="15"/>
    </location>
</feature>
<organism evidence="3 4">
    <name type="scientific">Alternaria panax</name>
    <dbReference type="NCBI Taxonomy" id="48097"/>
    <lineage>
        <taxon>Eukaryota</taxon>
        <taxon>Fungi</taxon>
        <taxon>Dikarya</taxon>
        <taxon>Ascomycota</taxon>
        <taxon>Pezizomycotina</taxon>
        <taxon>Dothideomycetes</taxon>
        <taxon>Pleosporomycetidae</taxon>
        <taxon>Pleosporales</taxon>
        <taxon>Pleosporineae</taxon>
        <taxon>Pleosporaceae</taxon>
        <taxon>Alternaria</taxon>
        <taxon>Alternaria sect. Panax</taxon>
    </lineage>
</organism>
<dbReference type="Gene3D" id="2.30.30.100">
    <property type="match status" value="1"/>
</dbReference>
<reference evidence="3" key="1">
    <citation type="submission" date="2021-07" db="EMBL/GenBank/DDBJ databases">
        <title>Genome Resource of American Ginseng Black Spot Pathogen Alternaria panax.</title>
        <authorList>
            <person name="Qiu C."/>
            <person name="Wang W."/>
            <person name="Liu Z."/>
        </authorList>
    </citation>
    <scope>NUCLEOTIDE SEQUENCE</scope>
    <source>
        <strain evidence="3">BNCC115425</strain>
    </source>
</reference>
<dbReference type="Proteomes" id="UP001199106">
    <property type="component" value="Unassembled WGS sequence"/>
</dbReference>
<feature type="compositionally biased region" description="Basic and acidic residues" evidence="1">
    <location>
        <begin position="74"/>
        <end position="88"/>
    </location>
</feature>
<keyword evidence="2" id="KW-0732">Signal</keyword>